<evidence type="ECO:0000313" key="2">
    <source>
        <dbReference type="Proteomes" id="UP000486351"/>
    </source>
</evidence>
<evidence type="ECO:0008006" key="3">
    <source>
        <dbReference type="Google" id="ProtNLM"/>
    </source>
</evidence>
<comment type="caution">
    <text evidence="1">The sequence shown here is derived from an EMBL/GenBank/DDBJ whole genome shotgun (WGS) entry which is preliminary data.</text>
</comment>
<sequence length="87" mass="9622">MTSKELAGRLHRWTHQLREYDFEVVYRPGSSNVIADALFRAPVRVVTAASQETEIRPNGGRAGEGSAGQLIDQAIQAEQAQDRTVQN</sequence>
<dbReference type="Proteomes" id="UP000486351">
    <property type="component" value="Unassembled WGS sequence"/>
</dbReference>
<name>A0A6G0S287_9STRA</name>
<organism evidence="1 2">
    <name type="scientific">Phytophthora fragariae</name>
    <dbReference type="NCBI Taxonomy" id="53985"/>
    <lineage>
        <taxon>Eukaryota</taxon>
        <taxon>Sar</taxon>
        <taxon>Stramenopiles</taxon>
        <taxon>Oomycota</taxon>
        <taxon>Peronosporomycetes</taxon>
        <taxon>Peronosporales</taxon>
        <taxon>Peronosporaceae</taxon>
        <taxon>Phytophthora</taxon>
    </lineage>
</organism>
<dbReference type="AlphaFoldDB" id="A0A6G0S287"/>
<gene>
    <name evidence="1" type="ORF">PF008_g7735</name>
</gene>
<accession>A0A6G0S287</accession>
<protein>
    <recommendedName>
        <fullName evidence="3">Reverse transcriptase RNase H-like domain-containing protein</fullName>
    </recommendedName>
</protein>
<dbReference type="EMBL" id="QXFY01000333">
    <property type="protein sequence ID" value="KAE9347599.1"/>
    <property type="molecule type" value="Genomic_DNA"/>
</dbReference>
<reference evidence="1 2" key="1">
    <citation type="submission" date="2018-09" db="EMBL/GenBank/DDBJ databases">
        <title>Genomic investigation of the strawberry pathogen Phytophthora fragariae indicates pathogenicity is determined by transcriptional variation in three key races.</title>
        <authorList>
            <person name="Adams T.M."/>
            <person name="Armitage A.D."/>
            <person name="Sobczyk M.K."/>
            <person name="Bates H.J."/>
            <person name="Dunwell J.M."/>
            <person name="Nellist C.F."/>
            <person name="Harrison R.J."/>
        </authorList>
    </citation>
    <scope>NUCLEOTIDE SEQUENCE [LARGE SCALE GENOMIC DNA]</scope>
    <source>
        <strain evidence="1 2">NOV-77</strain>
    </source>
</reference>
<proteinExistence type="predicted"/>
<evidence type="ECO:0000313" key="1">
    <source>
        <dbReference type="EMBL" id="KAE9347599.1"/>
    </source>
</evidence>